<dbReference type="EMBL" id="JH767156">
    <property type="protein sequence ID" value="EQC34105.1"/>
    <property type="molecule type" value="Genomic_DNA"/>
</dbReference>
<evidence type="ECO:0000313" key="1">
    <source>
        <dbReference type="EMBL" id="EQC34105.1"/>
    </source>
</evidence>
<dbReference type="Gene3D" id="1.25.10.10">
    <property type="entry name" value="Leucine-rich Repeat Variant"/>
    <property type="match status" value="1"/>
</dbReference>
<accession>T0QK20</accession>
<organism evidence="1 2">
    <name type="scientific">Saprolegnia diclina (strain VS20)</name>
    <dbReference type="NCBI Taxonomy" id="1156394"/>
    <lineage>
        <taxon>Eukaryota</taxon>
        <taxon>Sar</taxon>
        <taxon>Stramenopiles</taxon>
        <taxon>Oomycota</taxon>
        <taxon>Saprolegniomycetes</taxon>
        <taxon>Saprolegniales</taxon>
        <taxon>Saprolegniaceae</taxon>
        <taxon>Saprolegnia</taxon>
    </lineage>
</organism>
<gene>
    <name evidence="1" type="ORF">SDRG_08314</name>
</gene>
<protein>
    <submittedName>
        <fullName evidence="1">Uncharacterized protein</fullName>
    </submittedName>
</protein>
<dbReference type="eggNOG" id="ENOG502QUBJ">
    <property type="taxonomic scope" value="Eukaryota"/>
</dbReference>
<evidence type="ECO:0000313" key="2">
    <source>
        <dbReference type="Proteomes" id="UP000030762"/>
    </source>
</evidence>
<proteinExistence type="predicted"/>
<dbReference type="GeneID" id="19949041"/>
<dbReference type="InParanoid" id="T0QK20"/>
<dbReference type="InterPro" id="IPR011989">
    <property type="entry name" value="ARM-like"/>
</dbReference>
<dbReference type="OMA" id="CISRVAG"/>
<dbReference type="RefSeq" id="XP_008612417.1">
    <property type="nucleotide sequence ID" value="XM_008614195.1"/>
</dbReference>
<dbReference type="VEuPathDB" id="FungiDB:SDRG_08314"/>
<keyword evidence="2" id="KW-1185">Reference proteome</keyword>
<dbReference type="AlphaFoldDB" id="T0QK20"/>
<dbReference type="Proteomes" id="UP000030762">
    <property type="component" value="Unassembled WGS sequence"/>
</dbReference>
<dbReference type="OrthoDB" id="63394at2759"/>
<sequence length="301" mass="32647">MDGRLEVEIEAYGHATDLMHLLDLGESDKATWNMKSDAMSRFVDGLTALAALACDDRGVQVRRMLLAQGANVVQHIVDALKCRDVLLKCKSASALGSICMCSEACAELMAAHGDAIVHGLMRMVAGKNRWAQGDAIFVLGWIVRWVDDDGDAGPLETIAGAVPSACDMVLSSMAPTDDAPTDESIEDRESNLRIYPFVFLLNWYQHKSLTPALPSVLDAVASAIHAAVHQPTLAEVAVIARLSTSLLLSLVDKDAAIVCPLVLERKMLPDVARLSRRRFDGDDDIVADQCRVVLDLIVKTR</sequence>
<reference evidence="1 2" key="1">
    <citation type="submission" date="2012-04" db="EMBL/GenBank/DDBJ databases">
        <title>The Genome Sequence of Saprolegnia declina VS20.</title>
        <authorList>
            <consortium name="The Broad Institute Genome Sequencing Platform"/>
            <person name="Russ C."/>
            <person name="Nusbaum C."/>
            <person name="Tyler B."/>
            <person name="van West P."/>
            <person name="Dieguez-Uribeondo J."/>
            <person name="de Bruijn I."/>
            <person name="Tripathy S."/>
            <person name="Jiang R."/>
            <person name="Young S.K."/>
            <person name="Zeng Q."/>
            <person name="Gargeya S."/>
            <person name="Fitzgerald M."/>
            <person name="Haas B."/>
            <person name="Abouelleil A."/>
            <person name="Alvarado L."/>
            <person name="Arachchi H.M."/>
            <person name="Berlin A."/>
            <person name="Chapman S.B."/>
            <person name="Goldberg J."/>
            <person name="Griggs A."/>
            <person name="Gujja S."/>
            <person name="Hansen M."/>
            <person name="Howarth C."/>
            <person name="Imamovic A."/>
            <person name="Larimer J."/>
            <person name="McCowen C."/>
            <person name="Montmayeur A."/>
            <person name="Murphy C."/>
            <person name="Neiman D."/>
            <person name="Pearson M."/>
            <person name="Priest M."/>
            <person name="Roberts A."/>
            <person name="Saif S."/>
            <person name="Shea T."/>
            <person name="Sisk P."/>
            <person name="Sykes S."/>
            <person name="Wortman J."/>
            <person name="Nusbaum C."/>
            <person name="Birren B."/>
        </authorList>
    </citation>
    <scope>NUCLEOTIDE SEQUENCE [LARGE SCALE GENOMIC DNA]</scope>
    <source>
        <strain evidence="1 2">VS20</strain>
    </source>
</reference>
<dbReference type="InterPro" id="IPR016024">
    <property type="entry name" value="ARM-type_fold"/>
</dbReference>
<dbReference type="SUPFAM" id="SSF48371">
    <property type="entry name" value="ARM repeat"/>
    <property type="match status" value="1"/>
</dbReference>
<name>T0QK20_SAPDV</name>